<keyword evidence="1" id="KW-0812">Transmembrane</keyword>
<dbReference type="Proteomes" id="UP000253729">
    <property type="component" value="Unassembled WGS sequence"/>
</dbReference>
<gene>
    <name evidence="2" type="ORF">BDQ94DRAFT_149886</name>
</gene>
<accession>A0A3F3PSF5</accession>
<feature type="transmembrane region" description="Helical" evidence="1">
    <location>
        <begin position="21"/>
        <end position="41"/>
    </location>
</feature>
<protein>
    <submittedName>
        <fullName evidence="2">Uncharacterized protein</fullName>
    </submittedName>
</protein>
<keyword evidence="1" id="KW-0472">Membrane</keyword>
<keyword evidence="1" id="KW-1133">Transmembrane helix</keyword>
<proteinExistence type="predicted"/>
<evidence type="ECO:0000313" key="3">
    <source>
        <dbReference type="Proteomes" id="UP000253729"/>
    </source>
</evidence>
<keyword evidence="3" id="KW-1185">Reference proteome</keyword>
<name>A0A3F3PSF5_9EURO</name>
<reference evidence="2 3" key="1">
    <citation type="submission" date="2018-07" db="EMBL/GenBank/DDBJ databases">
        <title>The genomes of Aspergillus section Nigri reveals drivers in fungal speciation.</title>
        <authorList>
            <consortium name="DOE Joint Genome Institute"/>
            <person name="Vesth T.C."/>
            <person name="Nybo J."/>
            <person name="Theobald S."/>
            <person name="Brandl J."/>
            <person name="Frisvad J.C."/>
            <person name="Nielsen K.F."/>
            <person name="Lyhne E.K."/>
            <person name="Kogle M.E."/>
            <person name="Kuo A."/>
            <person name="Riley R."/>
            <person name="Clum A."/>
            <person name="Nolan M."/>
            <person name="Lipzen A."/>
            <person name="Salamov A."/>
            <person name="Henrissat B."/>
            <person name="Wiebenga A."/>
            <person name="De vries R.P."/>
            <person name="Grigoriev I.V."/>
            <person name="Mortensen U.H."/>
            <person name="Andersen M.R."/>
            <person name="Baker S.E."/>
        </authorList>
    </citation>
    <scope>NUCLEOTIDE SEQUENCE [LARGE SCALE GENOMIC DNA]</scope>
    <source>
        <strain evidence="2 3">CBS 139.54b</strain>
    </source>
</reference>
<dbReference type="RefSeq" id="XP_026622825.1">
    <property type="nucleotide sequence ID" value="XM_026767478.1"/>
</dbReference>
<dbReference type="AlphaFoldDB" id="A0A3F3PSF5"/>
<evidence type="ECO:0000256" key="1">
    <source>
        <dbReference type="SAM" id="Phobius"/>
    </source>
</evidence>
<organism evidence="2 3">
    <name type="scientific">Aspergillus welwitschiae</name>
    <dbReference type="NCBI Taxonomy" id="1341132"/>
    <lineage>
        <taxon>Eukaryota</taxon>
        <taxon>Fungi</taxon>
        <taxon>Dikarya</taxon>
        <taxon>Ascomycota</taxon>
        <taxon>Pezizomycotina</taxon>
        <taxon>Eurotiomycetes</taxon>
        <taxon>Eurotiomycetidae</taxon>
        <taxon>Eurotiales</taxon>
        <taxon>Aspergillaceae</taxon>
        <taxon>Aspergillus</taxon>
        <taxon>Aspergillus subgen. Circumdati</taxon>
    </lineage>
</organism>
<evidence type="ECO:0000313" key="2">
    <source>
        <dbReference type="EMBL" id="RDH29803.1"/>
    </source>
</evidence>
<sequence length="72" mass="7895">MHYFVFACSVSRYDKRGGNHAVVFCFSLIVALFRCLIFLPVTDGLGLAGSQPCPGSIRAFSHGLHVDANNRH</sequence>
<dbReference type="EMBL" id="KZ852065">
    <property type="protein sequence ID" value="RDH29803.1"/>
    <property type="molecule type" value="Genomic_DNA"/>
</dbReference>
<dbReference type="GeneID" id="38135834"/>